<reference evidence="3" key="1">
    <citation type="submission" date="2023-06" db="EMBL/GenBank/DDBJ databases">
        <authorList>
            <person name="Kurt Z."/>
        </authorList>
    </citation>
    <scope>NUCLEOTIDE SEQUENCE</scope>
</reference>
<protein>
    <submittedName>
        <fullName evidence="3">GYF domain-containing protein</fullName>
    </submittedName>
    <submittedName>
        <fullName evidence="5">GYF_domain-containing protein</fullName>
    </submittedName>
</protein>
<dbReference type="SUPFAM" id="SSF55277">
    <property type="entry name" value="GYF domain"/>
    <property type="match status" value="1"/>
</dbReference>
<evidence type="ECO:0000313" key="7">
    <source>
        <dbReference type="Proteomes" id="UP001642409"/>
    </source>
</evidence>
<organism evidence="3">
    <name type="scientific">Hexamita inflata</name>
    <dbReference type="NCBI Taxonomy" id="28002"/>
    <lineage>
        <taxon>Eukaryota</taxon>
        <taxon>Metamonada</taxon>
        <taxon>Diplomonadida</taxon>
        <taxon>Hexamitidae</taxon>
        <taxon>Hexamitinae</taxon>
        <taxon>Hexamita</taxon>
    </lineage>
</organism>
<name>A0AA86NVN5_9EUKA</name>
<accession>A0AA86NVN5</accession>
<dbReference type="Gene3D" id="3.30.1490.40">
    <property type="match status" value="1"/>
</dbReference>
<evidence type="ECO:0000313" key="4">
    <source>
        <dbReference type="EMBL" id="CAI9962620.1"/>
    </source>
</evidence>
<feature type="compositionally biased region" description="Basic and acidic residues" evidence="1">
    <location>
        <begin position="81"/>
        <end position="92"/>
    </location>
</feature>
<feature type="compositionally biased region" description="Low complexity" evidence="1">
    <location>
        <begin position="95"/>
        <end position="114"/>
    </location>
</feature>
<proteinExistence type="predicted"/>
<dbReference type="InterPro" id="IPR003169">
    <property type="entry name" value="GYF"/>
</dbReference>
<feature type="domain" description="GYF" evidence="2">
    <location>
        <begin position="216"/>
        <end position="265"/>
    </location>
</feature>
<evidence type="ECO:0000313" key="3">
    <source>
        <dbReference type="EMBL" id="CAI9926027.1"/>
    </source>
</evidence>
<dbReference type="InterPro" id="IPR035445">
    <property type="entry name" value="GYF-like_dom_sf"/>
</dbReference>
<dbReference type="EMBL" id="CAXDID020000643">
    <property type="protein sequence ID" value="CAL6107970.1"/>
    <property type="molecule type" value="Genomic_DNA"/>
</dbReference>
<dbReference type="Pfam" id="PF02213">
    <property type="entry name" value="GYF"/>
    <property type="match status" value="1"/>
</dbReference>
<evidence type="ECO:0000313" key="6">
    <source>
        <dbReference type="EMBL" id="CAL6107970.1"/>
    </source>
</evidence>
<evidence type="ECO:0000256" key="1">
    <source>
        <dbReference type="SAM" id="MobiDB-lite"/>
    </source>
</evidence>
<evidence type="ECO:0000313" key="5">
    <source>
        <dbReference type="EMBL" id="CAL6029945.1"/>
    </source>
</evidence>
<sequence>MYTIEQIRKCFVTMDSIPIDVAMLKMTNNQLPIRDTPIRPLFMDSLLDVSNVLKEDEKKPARQSRPGQRVVPTSTTPRNNNSKDTHSARDTPARNNNSQNNNKNQQQYQQQNDQPVDPESWKKMWELPTETDDLSKILNQDVLDDIRGIEKQVDDITSFITIDPPKPAAAILDIINFDILDPTMTKKSAPVQYMPVVQQQPQSQQPQQQRPVTQRSFQWQYIDLKGVVRGPFDQQLMAGWYSKRQLPEDLKIKLFGTDQDFNPLNVRWAGQPAFQGFPPQGRW</sequence>
<comment type="caution">
    <text evidence="3">The sequence shown here is derived from an EMBL/GenBank/DDBJ whole genome shotgun (WGS) entry which is preliminary data.</text>
</comment>
<evidence type="ECO:0000259" key="2">
    <source>
        <dbReference type="PROSITE" id="PS50829"/>
    </source>
</evidence>
<gene>
    <name evidence="3" type="ORF">HINF_LOCUS13672</name>
    <name evidence="5" type="ORF">HINF_LOCUS32822</name>
    <name evidence="4" type="ORF">HINF_LOCUS50265</name>
    <name evidence="6" type="ORF">HINF_LOCUS74743</name>
</gene>
<feature type="compositionally biased region" description="Polar residues" evidence="1">
    <location>
        <begin position="71"/>
        <end position="80"/>
    </location>
</feature>
<dbReference type="EMBL" id="CATOUU010000355">
    <property type="protein sequence ID" value="CAI9926027.1"/>
    <property type="molecule type" value="Genomic_DNA"/>
</dbReference>
<dbReference type="EMBL" id="CATOUU010000959">
    <property type="protein sequence ID" value="CAI9962620.1"/>
    <property type="molecule type" value="Genomic_DNA"/>
</dbReference>
<dbReference type="EMBL" id="CAXDID020000113">
    <property type="protein sequence ID" value="CAL6029945.1"/>
    <property type="molecule type" value="Genomic_DNA"/>
</dbReference>
<feature type="region of interest" description="Disordered" evidence="1">
    <location>
        <begin position="54"/>
        <end position="117"/>
    </location>
</feature>
<reference evidence="5 7" key="2">
    <citation type="submission" date="2024-07" db="EMBL/GenBank/DDBJ databases">
        <authorList>
            <person name="Akdeniz Z."/>
        </authorList>
    </citation>
    <scope>NUCLEOTIDE SEQUENCE [LARGE SCALE GENOMIC DNA]</scope>
</reference>
<dbReference type="AlphaFoldDB" id="A0AA86NVN5"/>
<keyword evidence="7" id="KW-1185">Reference proteome</keyword>
<dbReference type="PROSITE" id="PS50829">
    <property type="entry name" value="GYF"/>
    <property type="match status" value="1"/>
</dbReference>
<dbReference type="Proteomes" id="UP001642409">
    <property type="component" value="Unassembled WGS sequence"/>
</dbReference>